<protein>
    <submittedName>
        <fullName evidence="1">Uncharacterized protein</fullName>
    </submittedName>
</protein>
<accession>A0A078AAN6</accession>
<dbReference type="EMBL" id="CCKQ01007851">
    <property type="protein sequence ID" value="CDW79279.1"/>
    <property type="molecule type" value="Genomic_DNA"/>
</dbReference>
<dbReference type="AlphaFoldDB" id="A0A078AAN6"/>
<proteinExistence type="predicted"/>
<gene>
    <name evidence="1" type="primary">Contig10285.g10972</name>
    <name evidence="1" type="ORF">STYLEM_8265</name>
</gene>
<evidence type="ECO:0000313" key="1">
    <source>
        <dbReference type="EMBL" id="CDW79279.1"/>
    </source>
</evidence>
<name>A0A078AAN6_STYLE</name>
<dbReference type="Proteomes" id="UP000039865">
    <property type="component" value="Unassembled WGS sequence"/>
</dbReference>
<keyword evidence="2" id="KW-1185">Reference proteome</keyword>
<sequence>MIQSTINSIQNKRRTTARQCSAMLSSNFFNEQNENSSQDSNDSTTDSQFNINDPIVKALVSRDFPMTVKENAAIQELYQSINKLFSIKKCLIGLGRHLSSSQGDKIVSYYPLIEYEVIQRERIKEEAVIIAIDDSQDDEQENINLNSNMQNSDQKMIQSENEVQNQNDQQQNIQQIIVKKIRILADNIDKKSKKTSKQQNSFTAKYQQTSLLKSSFVKLKQTNLNDVASCVQSPSCSQSKLEDQEFKPIKEIDPLDEFYHTPQKIQTSGKNTRSKSPSRAVAEGLNTAINAAINENELISERILLKHEKQILNVNSKTQKDWQICKKSGFSNSTMNGTTDPNIGIQDEDSMMEVSFV</sequence>
<evidence type="ECO:0000313" key="2">
    <source>
        <dbReference type="Proteomes" id="UP000039865"/>
    </source>
</evidence>
<dbReference type="InParanoid" id="A0A078AAN6"/>
<reference evidence="1 2" key="1">
    <citation type="submission" date="2014-06" db="EMBL/GenBank/DDBJ databases">
        <authorList>
            <person name="Swart Estienne"/>
        </authorList>
    </citation>
    <scope>NUCLEOTIDE SEQUENCE [LARGE SCALE GENOMIC DNA]</scope>
    <source>
        <strain evidence="1 2">130c</strain>
    </source>
</reference>
<organism evidence="1 2">
    <name type="scientific">Stylonychia lemnae</name>
    <name type="common">Ciliate</name>
    <dbReference type="NCBI Taxonomy" id="5949"/>
    <lineage>
        <taxon>Eukaryota</taxon>
        <taxon>Sar</taxon>
        <taxon>Alveolata</taxon>
        <taxon>Ciliophora</taxon>
        <taxon>Intramacronucleata</taxon>
        <taxon>Spirotrichea</taxon>
        <taxon>Stichotrichia</taxon>
        <taxon>Sporadotrichida</taxon>
        <taxon>Oxytrichidae</taxon>
        <taxon>Stylonychinae</taxon>
        <taxon>Stylonychia</taxon>
    </lineage>
</organism>